<name>A0A8S3BHA2_9BILA</name>
<accession>A0A8S3BHA2</accession>
<reference evidence="1" key="1">
    <citation type="submission" date="2021-02" db="EMBL/GenBank/DDBJ databases">
        <authorList>
            <person name="Nowell W R."/>
        </authorList>
    </citation>
    <scope>NUCLEOTIDE SEQUENCE</scope>
</reference>
<gene>
    <name evidence="1" type="ORF">SMN809_LOCUS48237</name>
</gene>
<organism evidence="1 2">
    <name type="scientific">Rotaria magnacalcarata</name>
    <dbReference type="NCBI Taxonomy" id="392030"/>
    <lineage>
        <taxon>Eukaryota</taxon>
        <taxon>Metazoa</taxon>
        <taxon>Spiralia</taxon>
        <taxon>Gnathifera</taxon>
        <taxon>Rotifera</taxon>
        <taxon>Eurotatoria</taxon>
        <taxon>Bdelloidea</taxon>
        <taxon>Philodinida</taxon>
        <taxon>Philodinidae</taxon>
        <taxon>Rotaria</taxon>
    </lineage>
</organism>
<evidence type="ECO:0000313" key="2">
    <source>
        <dbReference type="Proteomes" id="UP000676336"/>
    </source>
</evidence>
<protein>
    <submittedName>
        <fullName evidence="1">Uncharacterized protein</fullName>
    </submittedName>
</protein>
<comment type="caution">
    <text evidence="1">The sequence shown here is derived from an EMBL/GenBank/DDBJ whole genome shotgun (WGS) entry which is preliminary data.</text>
</comment>
<evidence type="ECO:0000313" key="1">
    <source>
        <dbReference type="EMBL" id="CAF4825588.1"/>
    </source>
</evidence>
<feature type="non-terminal residue" evidence="1">
    <location>
        <position position="1"/>
    </location>
</feature>
<dbReference type="EMBL" id="CAJOBI010154547">
    <property type="protein sequence ID" value="CAF4825588.1"/>
    <property type="molecule type" value="Genomic_DNA"/>
</dbReference>
<sequence length="78" mass="9105">VTGFVSIVFGITLIPFRCCPHRCRIRPLAYYFYQDLVPTKRKDIGLPDSIFEDEQQEQLLDNQFSEMQEETLLPLPAL</sequence>
<feature type="non-terminal residue" evidence="1">
    <location>
        <position position="78"/>
    </location>
</feature>
<dbReference type="Proteomes" id="UP000676336">
    <property type="component" value="Unassembled WGS sequence"/>
</dbReference>
<proteinExistence type="predicted"/>
<dbReference type="AlphaFoldDB" id="A0A8S3BHA2"/>